<evidence type="ECO:0000313" key="3">
    <source>
        <dbReference type="EMBL" id="OGM40649.1"/>
    </source>
</evidence>
<dbReference type="Proteomes" id="UP000179179">
    <property type="component" value="Unassembled WGS sequence"/>
</dbReference>
<dbReference type="OrthoDB" id="4088536at2759"/>
<dbReference type="RefSeq" id="XP_022384366.1">
    <property type="nucleotide sequence ID" value="XM_022537587.1"/>
</dbReference>
<dbReference type="GeneID" id="34453849"/>
<evidence type="ECO:0000313" key="4">
    <source>
        <dbReference type="Proteomes" id="UP000179179"/>
    </source>
</evidence>
<comment type="caution">
    <text evidence="3">The sequence shown here is derived from an EMBL/GenBank/DDBJ whole genome shotgun (WGS) entry which is preliminary data.</text>
</comment>
<dbReference type="EMBL" id="LYCR01000136">
    <property type="protein sequence ID" value="OGM40649.1"/>
    <property type="molecule type" value="Genomic_DNA"/>
</dbReference>
<dbReference type="InterPro" id="IPR049317">
    <property type="entry name" value="GCIP-like_N"/>
</dbReference>
<feature type="domain" description="Cyclin-D1-binding protein 1-like N-terminal" evidence="2">
    <location>
        <begin position="46"/>
        <end position="203"/>
    </location>
</feature>
<dbReference type="Pfam" id="PF13324">
    <property type="entry name" value="GCIP_N"/>
    <property type="match status" value="1"/>
</dbReference>
<dbReference type="Gene3D" id="1.20.1410.10">
    <property type="entry name" value="I/LWEQ domain"/>
    <property type="match status" value="1"/>
</dbReference>
<name>A0A1F7ZMX2_9EURO</name>
<accession>A0A1F7ZMX2</accession>
<sequence>MSTKLHVTLTTTLTLVEQFHLTLSSPSGDSTSAELSSRDALPLLSASSTALKSQVTKLSLLAITSPFTPSAVGSVLSNLNGSVLPSFVTAALLITPADHTKAFQAEALSLTKTGLNELSSLVKEVQSIAERNDEIQDRMMKKGIELSQSEKDLITVATGRVWGACDALIDLASNGVVGFIIRRVEEWRDLVRDAVEEIDEWDPDEEGDEFFDELLSDDGKQSIGKGSEAELAEDSGDGEDTAVLHELKRTAIRLLKPVVQIYPAIITNRLKKVPEFLPSLVNLLESLMVNLHRIPEQVDEVAGALYEADLERSIQYLKRTKDYAVEAVKLVVLPLSEQSVVNSQQKAEDKFTNWSKTWLKVMDGVSKPLDDIKEAKSE</sequence>
<evidence type="ECO:0000259" key="2">
    <source>
        <dbReference type="Pfam" id="PF13324"/>
    </source>
</evidence>
<proteinExistence type="predicted"/>
<gene>
    <name evidence="3" type="ORF">ABOM_010459</name>
</gene>
<dbReference type="PANTHER" id="PTHR15492:SF1">
    <property type="entry name" value="CYCLIN-D1-BINDING PROTEIN 1"/>
    <property type="match status" value="1"/>
</dbReference>
<dbReference type="GO" id="GO:0005634">
    <property type="term" value="C:nucleus"/>
    <property type="evidence" value="ECO:0007669"/>
    <property type="project" value="TreeGrafter"/>
</dbReference>
<reference evidence="3 4" key="1">
    <citation type="journal article" date="2016" name="Genome Biol. Evol.">
        <title>Draft genome sequence of an aflatoxigenic Aspergillus species, A. bombycis.</title>
        <authorList>
            <person name="Moore G.G."/>
            <person name="Mack B.M."/>
            <person name="Beltz S.B."/>
            <person name="Gilbert M.K."/>
        </authorList>
    </citation>
    <scope>NUCLEOTIDE SEQUENCE [LARGE SCALE GENOMIC DNA]</scope>
    <source>
        <strain evidence="4">NRRL 26010</strain>
    </source>
</reference>
<dbReference type="InterPro" id="IPR026907">
    <property type="entry name" value="GCIP-like"/>
</dbReference>
<protein>
    <recommendedName>
        <fullName evidence="2">Cyclin-D1-binding protein 1-like N-terminal domain-containing protein</fullName>
    </recommendedName>
</protein>
<dbReference type="AlphaFoldDB" id="A0A1F7ZMX2"/>
<evidence type="ECO:0000256" key="1">
    <source>
        <dbReference type="SAM" id="MobiDB-lite"/>
    </source>
</evidence>
<keyword evidence="4" id="KW-1185">Reference proteome</keyword>
<dbReference type="PANTHER" id="PTHR15492">
    <property type="entry name" value="CYCLIN D1-BINDING PROTEIN 1"/>
    <property type="match status" value="1"/>
</dbReference>
<dbReference type="STRING" id="109264.A0A1F7ZMX2"/>
<organism evidence="3 4">
    <name type="scientific">Aspergillus bombycis</name>
    <dbReference type="NCBI Taxonomy" id="109264"/>
    <lineage>
        <taxon>Eukaryota</taxon>
        <taxon>Fungi</taxon>
        <taxon>Dikarya</taxon>
        <taxon>Ascomycota</taxon>
        <taxon>Pezizomycotina</taxon>
        <taxon>Eurotiomycetes</taxon>
        <taxon>Eurotiomycetidae</taxon>
        <taxon>Eurotiales</taxon>
        <taxon>Aspergillaceae</taxon>
        <taxon>Aspergillus</taxon>
    </lineage>
</organism>
<feature type="region of interest" description="Disordered" evidence="1">
    <location>
        <begin position="217"/>
        <end position="237"/>
    </location>
</feature>